<proteinExistence type="predicted"/>
<comment type="caution">
    <text evidence="1">The sequence shown here is derived from an EMBL/GenBank/DDBJ whole genome shotgun (WGS) entry which is preliminary data.</text>
</comment>
<evidence type="ECO:0000313" key="1">
    <source>
        <dbReference type="EMBL" id="KAF7845096.1"/>
    </source>
</evidence>
<name>A0A835CJ26_9FABA</name>
<dbReference type="OrthoDB" id="1429998at2759"/>
<sequence length="243" mass="27271">MTSLISQLRTVRIKCQSEFHVRQHIKRIVDALDMGTCAVSNCHNQVQVLGSDSLLSSLWIHMGEHIKAHEERILQDSTTSEEDDSFLASNEHPDRLLFKGEGSSVLFKLPQVIGSSLKSMTLHIVYSSSLANMTSKHLRSVLIVNHTKATIQIHKQEALISPSVEEWKDMISNLEPGDKVEIVVVFGHGLNVKNTTVYLIYGESVDQNTECSSGHSNIAINSKRCLDKEEDRSFEKGQKKMKM</sequence>
<reference evidence="1" key="1">
    <citation type="submission" date="2020-09" db="EMBL/GenBank/DDBJ databases">
        <title>Genome-Enabled Discovery of Anthraquinone Biosynthesis in Senna tora.</title>
        <authorList>
            <person name="Kang S.-H."/>
            <person name="Pandey R.P."/>
            <person name="Lee C.-M."/>
            <person name="Sim J.-S."/>
            <person name="Jeong J.-T."/>
            <person name="Choi B.-S."/>
            <person name="Jung M."/>
            <person name="Ginzburg D."/>
            <person name="Zhao K."/>
            <person name="Won S.Y."/>
            <person name="Oh T.-J."/>
            <person name="Yu Y."/>
            <person name="Kim N.-H."/>
            <person name="Lee O.R."/>
            <person name="Lee T.-H."/>
            <person name="Bashyal P."/>
            <person name="Kim T.-S."/>
            <person name="Lee W.-H."/>
            <person name="Kawkins C."/>
            <person name="Kim C.-K."/>
            <person name="Kim J.S."/>
            <person name="Ahn B.O."/>
            <person name="Rhee S.Y."/>
            <person name="Sohng J.K."/>
        </authorList>
    </citation>
    <scope>NUCLEOTIDE SEQUENCE</scope>
    <source>
        <tissue evidence="1">Leaf</tissue>
    </source>
</reference>
<evidence type="ECO:0000313" key="2">
    <source>
        <dbReference type="Proteomes" id="UP000634136"/>
    </source>
</evidence>
<keyword evidence="2" id="KW-1185">Reference proteome</keyword>
<protein>
    <submittedName>
        <fullName evidence="1">TMV resistance protein N</fullName>
    </submittedName>
</protein>
<dbReference type="EMBL" id="JAAIUW010000001">
    <property type="protein sequence ID" value="KAF7845096.1"/>
    <property type="molecule type" value="Genomic_DNA"/>
</dbReference>
<dbReference type="Proteomes" id="UP000634136">
    <property type="component" value="Unassembled WGS sequence"/>
</dbReference>
<dbReference type="AlphaFoldDB" id="A0A835CJ26"/>
<gene>
    <name evidence="1" type="ORF">G2W53_002001</name>
</gene>
<accession>A0A835CJ26</accession>
<organism evidence="1 2">
    <name type="scientific">Senna tora</name>
    <dbReference type="NCBI Taxonomy" id="362788"/>
    <lineage>
        <taxon>Eukaryota</taxon>
        <taxon>Viridiplantae</taxon>
        <taxon>Streptophyta</taxon>
        <taxon>Embryophyta</taxon>
        <taxon>Tracheophyta</taxon>
        <taxon>Spermatophyta</taxon>
        <taxon>Magnoliopsida</taxon>
        <taxon>eudicotyledons</taxon>
        <taxon>Gunneridae</taxon>
        <taxon>Pentapetalae</taxon>
        <taxon>rosids</taxon>
        <taxon>fabids</taxon>
        <taxon>Fabales</taxon>
        <taxon>Fabaceae</taxon>
        <taxon>Caesalpinioideae</taxon>
        <taxon>Cassia clade</taxon>
        <taxon>Senna</taxon>
    </lineage>
</organism>